<proteinExistence type="predicted"/>
<keyword evidence="2" id="KW-1185">Reference proteome</keyword>
<comment type="caution">
    <text evidence="1">The sequence shown here is derived from an EMBL/GenBank/DDBJ whole genome shotgun (WGS) entry which is preliminary data.</text>
</comment>
<dbReference type="EMBL" id="JANAKD010000561">
    <property type="protein sequence ID" value="KAJ3492761.1"/>
    <property type="molecule type" value="Genomic_DNA"/>
</dbReference>
<organism evidence="1 2">
    <name type="scientific">Lecanicillium saksenae</name>
    <dbReference type="NCBI Taxonomy" id="468837"/>
    <lineage>
        <taxon>Eukaryota</taxon>
        <taxon>Fungi</taxon>
        <taxon>Dikarya</taxon>
        <taxon>Ascomycota</taxon>
        <taxon>Pezizomycotina</taxon>
        <taxon>Sordariomycetes</taxon>
        <taxon>Hypocreomycetidae</taxon>
        <taxon>Hypocreales</taxon>
        <taxon>Cordycipitaceae</taxon>
        <taxon>Lecanicillium</taxon>
    </lineage>
</organism>
<sequence>MPSLDARQPSVASARRPASESCPCRLFLPDKRQSPPSTTTTLDSLCPRSALRSSLETFPSVSEAHLPTPEPGFTRGASLAHTTFPAYQLGHRLATQSPPPTGPTLFFPNHIASAQAPTRGWLFCRSQRVLHLGPRHTTDRACFEIPPTPRTAHPAVPPTMAQKRLMQELNPLQKEKWLTIEMDEHNMFKWRIGLWVVNPDSVFYGAYLKSEMRFPHDYPYQPPSFRFLTKGITHPNVYPDGNLCISILHKPGDDEQSGEMANERWNVLHGVESVLRSVLLLMDDPEINSPANVDASVLYRDERPKYDSLAKELAKRSLDDVPAGVKMPTTTDLAPAPQKVVEDDDDFWNPSDEEEDFGGSDSDMDDFEEEEDDEEDDKE</sequence>
<dbReference type="Proteomes" id="UP001148737">
    <property type="component" value="Unassembled WGS sequence"/>
</dbReference>
<name>A0ACC1QUE1_9HYPO</name>
<evidence type="ECO:0000313" key="2">
    <source>
        <dbReference type="Proteomes" id="UP001148737"/>
    </source>
</evidence>
<reference evidence="1" key="1">
    <citation type="submission" date="2022-07" db="EMBL/GenBank/DDBJ databases">
        <title>Genome Sequence of Lecanicillium saksenae.</title>
        <authorList>
            <person name="Buettner E."/>
        </authorList>
    </citation>
    <scope>NUCLEOTIDE SEQUENCE</scope>
    <source>
        <strain evidence="1">VT-O1</strain>
    </source>
</reference>
<evidence type="ECO:0000313" key="1">
    <source>
        <dbReference type="EMBL" id="KAJ3492761.1"/>
    </source>
</evidence>
<protein>
    <submittedName>
        <fullName evidence="1">Uncharacterized protein</fullName>
    </submittedName>
</protein>
<accession>A0ACC1QUE1</accession>
<gene>
    <name evidence="1" type="ORF">NLG97_g5162</name>
</gene>